<evidence type="ECO:0000256" key="4">
    <source>
        <dbReference type="SAM" id="SignalP"/>
    </source>
</evidence>
<evidence type="ECO:0000259" key="7">
    <source>
        <dbReference type="Pfam" id="PF02837"/>
    </source>
</evidence>
<evidence type="ECO:0000259" key="5">
    <source>
        <dbReference type="Pfam" id="PF00703"/>
    </source>
</evidence>
<comment type="similarity">
    <text evidence="1">Belongs to the glycosyl hydrolase 2 family.</text>
</comment>
<dbReference type="InterPro" id="IPR040605">
    <property type="entry name" value="Glyco_hydro2_dom5"/>
</dbReference>
<keyword evidence="4" id="KW-0732">Signal</keyword>
<dbReference type="InterPro" id="IPR006103">
    <property type="entry name" value="Glyco_hydro_2_cat"/>
</dbReference>
<dbReference type="InterPro" id="IPR017853">
    <property type="entry name" value="GH"/>
</dbReference>
<dbReference type="PROSITE" id="PS00608">
    <property type="entry name" value="GLYCOSYL_HYDROL_F2_2"/>
    <property type="match status" value="1"/>
</dbReference>
<feature type="domain" description="Glycosyl hydrolases family 2 sugar binding" evidence="7">
    <location>
        <begin position="86"/>
        <end position="180"/>
    </location>
</feature>
<keyword evidence="11" id="KW-1185">Reference proteome</keyword>
<feature type="signal peptide" evidence="4">
    <location>
        <begin position="1"/>
        <end position="24"/>
    </location>
</feature>
<dbReference type="Pfam" id="PF16355">
    <property type="entry name" value="DUF4982"/>
    <property type="match status" value="1"/>
</dbReference>
<dbReference type="InterPro" id="IPR023232">
    <property type="entry name" value="Glyco_hydro_2_AS"/>
</dbReference>
<dbReference type="PRINTS" id="PR00132">
    <property type="entry name" value="GLHYDRLASE2"/>
</dbReference>
<dbReference type="InterPro" id="IPR006104">
    <property type="entry name" value="Glyco_hydro_2_N"/>
</dbReference>
<protein>
    <submittedName>
        <fullName evidence="10">Beta-galactosidase GalB</fullName>
    </submittedName>
</protein>
<name>A0ABW3JZZ0_9BACT</name>
<dbReference type="Gene3D" id="2.60.40.10">
    <property type="entry name" value="Immunoglobulins"/>
    <property type="match status" value="3"/>
</dbReference>
<organism evidence="10 11">
    <name type="scientific">Ohtaekwangia kribbensis</name>
    <dbReference type="NCBI Taxonomy" id="688913"/>
    <lineage>
        <taxon>Bacteria</taxon>
        <taxon>Pseudomonadati</taxon>
        <taxon>Bacteroidota</taxon>
        <taxon>Cytophagia</taxon>
        <taxon>Cytophagales</taxon>
        <taxon>Fulvivirgaceae</taxon>
        <taxon>Ohtaekwangia</taxon>
    </lineage>
</organism>
<dbReference type="InterPro" id="IPR051913">
    <property type="entry name" value="GH2_Domain-Containing"/>
</dbReference>
<dbReference type="SUPFAM" id="SSF51445">
    <property type="entry name" value="(Trans)glycosidases"/>
    <property type="match status" value="1"/>
</dbReference>
<gene>
    <name evidence="10" type="primary">galB</name>
    <name evidence="10" type="ORF">ACFQ21_09540</name>
</gene>
<dbReference type="Pfam" id="PF02836">
    <property type="entry name" value="Glyco_hydro_2_C"/>
    <property type="match status" value="1"/>
</dbReference>
<keyword evidence="2" id="KW-0378">Hydrolase</keyword>
<dbReference type="Pfam" id="PF02837">
    <property type="entry name" value="Glyco_hydro_2_N"/>
    <property type="match status" value="1"/>
</dbReference>
<dbReference type="InterPro" id="IPR048229">
    <property type="entry name" value="GalB-like"/>
</dbReference>
<evidence type="ECO:0000256" key="3">
    <source>
        <dbReference type="ARBA" id="ARBA00023295"/>
    </source>
</evidence>
<feature type="domain" description="DUF4982" evidence="8">
    <location>
        <begin position="626"/>
        <end position="684"/>
    </location>
</feature>
<evidence type="ECO:0000313" key="11">
    <source>
        <dbReference type="Proteomes" id="UP001597112"/>
    </source>
</evidence>
<dbReference type="InterPro" id="IPR013783">
    <property type="entry name" value="Ig-like_fold"/>
</dbReference>
<dbReference type="InterPro" id="IPR006101">
    <property type="entry name" value="Glyco_hydro_2"/>
</dbReference>
<dbReference type="InterPro" id="IPR006102">
    <property type="entry name" value="Ig-like_GH2"/>
</dbReference>
<evidence type="ECO:0000256" key="2">
    <source>
        <dbReference type="ARBA" id="ARBA00022801"/>
    </source>
</evidence>
<reference evidence="11" key="1">
    <citation type="journal article" date="2019" name="Int. J. Syst. Evol. Microbiol.">
        <title>The Global Catalogue of Microorganisms (GCM) 10K type strain sequencing project: providing services to taxonomists for standard genome sequencing and annotation.</title>
        <authorList>
            <consortium name="The Broad Institute Genomics Platform"/>
            <consortium name="The Broad Institute Genome Sequencing Center for Infectious Disease"/>
            <person name="Wu L."/>
            <person name="Ma J."/>
        </authorList>
    </citation>
    <scope>NUCLEOTIDE SEQUENCE [LARGE SCALE GENOMIC DNA]</scope>
    <source>
        <strain evidence="11">CCUG 58938</strain>
    </source>
</reference>
<dbReference type="EMBL" id="JBHTKA010000001">
    <property type="protein sequence ID" value="MFD0999550.1"/>
    <property type="molecule type" value="Genomic_DNA"/>
</dbReference>
<dbReference type="RefSeq" id="WP_377578200.1">
    <property type="nucleotide sequence ID" value="NZ_JBHTKA010000001.1"/>
</dbReference>
<comment type="caution">
    <text evidence="10">The sequence shown here is derived from an EMBL/GenBank/DDBJ whole genome shotgun (WGS) entry which is preliminary data.</text>
</comment>
<dbReference type="InterPro" id="IPR008964">
    <property type="entry name" value="Invasin/intimin_cell_adhesion"/>
</dbReference>
<dbReference type="InterPro" id="IPR032311">
    <property type="entry name" value="DUF4982"/>
</dbReference>
<dbReference type="SUPFAM" id="SSF49373">
    <property type="entry name" value="Invasin/intimin cell-adhesion fragments"/>
    <property type="match status" value="1"/>
</dbReference>
<dbReference type="Pfam" id="PF00703">
    <property type="entry name" value="Glyco_hydro_2"/>
    <property type="match status" value="1"/>
</dbReference>
<dbReference type="PANTHER" id="PTHR42732:SF1">
    <property type="entry name" value="BETA-MANNOSIDASE"/>
    <property type="match status" value="1"/>
</dbReference>
<accession>A0ABW3JZZ0</accession>
<feature type="domain" description="Glycoside hydrolase family 2 immunoglobulin-like beta-sandwich" evidence="5">
    <location>
        <begin position="194"/>
        <end position="294"/>
    </location>
</feature>
<feature type="domain" description="Glycoside hydrolase family 2" evidence="9">
    <location>
        <begin position="699"/>
        <end position="799"/>
    </location>
</feature>
<sequence length="804" mass="90832">MKFFFKFFVLVSVFVFFSCSQKKATRTQEDFNNDWKFQLSDSLHEADAFSDDSSWRTLNLPHDWSIEGEFSEKNSAGVGGGALPGGIGWYRKIFTLDSLDNNKRIAIQFDGIYLNSEVWINGHSVGKRPNGYISFEYDITPFVRFGQQNIVAVKVDNSKQPNSRWYSGSGIYRDVRLVKTSKVYVGYNGVFIRTPNVAATSASVQVTATVKNDLKESQTVKLVTEIYDPEGKLVEEIESSQPIKANESIDVEQSTDVQQPQLWSVQSPKLYKAITRVIVDGDVVDDYETIFGIRSFDFDSKKGFSLNGESLKIKGVCLHHDLGCLGAAFNVRAAERQLEIMREMGVNAIRTSHNPPAPQFLDLCDRMGFIVMDEMFDMWKKKKTDFDYSIYWDEWHKRDLEDFIKRDRNHASVMIWSVGNEIGEQWDTTGIAITKELVDIVHSLDKTRPITTANNDVGLGNSLIKSGALDVIGYNYNHTKFEDFPITYPDKKFIATETTSALATRGHYDMPSDSVRVWPLAWDKVFTQGNTDNSVSAYDNVRAPWGSTHEETWKVIKKHDYLSGMFVWTGFDYIGEPTPYVWPSRSSYFGIVDLAGFPKDTYYMYQSEWTDKPVLHLFPHWNWTAGKDVDVWIYYNQADEVELFLNDKSLGIKKKTGDDLHVMWRVPFEAGVLKAISRKGGNEVLSKEIRTASKPYKIILEADRSNINATGKDLSFITVKVVDEKGTVVPDAQDLITFEVTGAGFIAGVDNGDPVSHESFKSNKRKAFHGLALLVVKSKTQAGKIHVKATSGGIQSAEIDIDVN</sequence>
<keyword evidence="3" id="KW-0326">Glycosidase</keyword>
<dbReference type="SUPFAM" id="SSF49785">
    <property type="entry name" value="Galactose-binding domain-like"/>
    <property type="match status" value="1"/>
</dbReference>
<dbReference type="InterPro" id="IPR036156">
    <property type="entry name" value="Beta-gal/glucu_dom_sf"/>
</dbReference>
<feature type="chain" id="PRO_5045379121" evidence="4">
    <location>
        <begin position="25"/>
        <end position="804"/>
    </location>
</feature>
<proteinExistence type="inferred from homology"/>
<dbReference type="PANTHER" id="PTHR42732">
    <property type="entry name" value="BETA-GALACTOSIDASE"/>
    <property type="match status" value="1"/>
</dbReference>
<evidence type="ECO:0000259" key="6">
    <source>
        <dbReference type="Pfam" id="PF02836"/>
    </source>
</evidence>
<evidence type="ECO:0000256" key="1">
    <source>
        <dbReference type="ARBA" id="ARBA00007401"/>
    </source>
</evidence>
<feature type="domain" description="Glycoside hydrolase family 2 catalytic" evidence="6">
    <location>
        <begin position="301"/>
        <end position="486"/>
    </location>
</feature>
<dbReference type="PROSITE" id="PS51257">
    <property type="entry name" value="PROKAR_LIPOPROTEIN"/>
    <property type="match status" value="1"/>
</dbReference>
<dbReference type="Pfam" id="PF18565">
    <property type="entry name" value="Glyco_hydro2_C5"/>
    <property type="match status" value="1"/>
</dbReference>
<dbReference type="Gene3D" id="2.60.120.260">
    <property type="entry name" value="Galactose-binding domain-like"/>
    <property type="match status" value="1"/>
</dbReference>
<evidence type="ECO:0000259" key="8">
    <source>
        <dbReference type="Pfam" id="PF16355"/>
    </source>
</evidence>
<evidence type="ECO:0000259" key="9">
    <source>
        <dbReference type="Pfam" id="PF18565"/>
    </source>
</evidence>
<evidence type="ECO:0000313" key="10">
    <source>
        <dbReference type="EMBL" id="MFD0999550.1"/>
    </source>
</evidence>
<dbReference type="Gene3D" id="3.20.20.80">
    <property type="entry name" value="Glycosidases"/>
    <property type="match status" value="1"/>
</dbReference>
<dbReference type="InterPro" id="IPR008979">
    <property type="entry name" value="Galactose-bd-like_sf"/>
</dbReference>
<dbReference type="NCBIfam" id="NF041463">
    <property type="entry name" value="GalB"/>
    <property type="match status" value="1"/>
</dbReference>
<dbReference type="SUPFAM" id="SSF49303">
    <property type="entry name" value="beta-Galactosidase/glucuronidase domain"/>
    <property type="match status" value="1"/>
</dbReference>
<dbReference type="Proteomes" id="UP001597112">
    <property type="component" value="Unassembled WGS sequence"/>
</dbReference>